<dbReference type="Gene3D" id="3.30.390.10">
    <property type="entry name" value="Enolase-like, N-terminal domain"/>
    <property type="match status" value="1"/>
</dbReference>
<dbReference type="InterPro" id="IPR029065">
    <property type="entry name" value="Enolase_C-like"/>
</dbReference>
<dbReference type="RefSeq" id="WP_129892564.1">
    <property type="nucleotide sequence ID" value="NZ_CP035758.1"/>
</dbReference>
<dbReference type="FunFam" id="3.30.390.10:FF:000009">
    <property type="entry name" value="Hydrophobic dipeptide epimerase"/>
    <property type="match status" value="1"/>
</dbReference>
<organism evidence="9 10">
    <name type="scientific">Ktedonosporobacter rubrisoli</name>
    <dbReference type="NCBI Taxonomy" id="2509675"/>
    <lineage>
        <taxon>Bacteria</taxon>
        <taxon>Bacillati</taxon>
        <taxon>Chloroflexota</taxon>
        <taxon>Ktedonobacteria</taxon>
        <taxon>Ktedonobacterales</taxon>
        <taxon>Ktedonosporobacteraceae</taxon>
        <taxon>Ktedonosporobacter</taxon>
    </lineage>
</organism>
<feature type="domain" description="Mandelate racemase/muconate lactonizing enzyme C-terminal" evidence="8">
    <location>
        <begin position="136"/>
        <end position="226"/>
    </location>
</feature>
<dbReference type="GO" id="GO:0000287">
    <property type="term" value="F:magnesium ion binding"/>
    <property type="evidence" value="ECO:0007669"/>
    <property type="project" value="UniProtKB-ARBA"/>
</dbReference>
<dbReference type="SMART" id="SM00922">
    <property type="entry name" value="MR_MLE"/>
    <property type="match status" value="1"/>
</dbReference>
<evidence type="ECO:0000256" key="2">
    <source>
        <dbReference type="ARBA" id="ARBA00022723"/>
    </source>
</evidence>
<dbReference type="Pfam" id="PF02746">
    <property type="entry name" value="MR_MLE_N"/>
    <property type="match status" value="1"/>
</dbReference>
<evidence type="ECO:0000256" key="3">
    <source>
        <dbReference type="ARBA" id="ARBA00022842"/>
    </source>
</evidence>
<evidence type="ECO:0000256" key="4">
    <source>
        <dbReference type="ARBA" id="ARBA00023235"/>
    </source>
</evidence>
<dbReference type="PANTHER" id="PTHR48080:SF3">
    <property type="entry name" value="ENOLASE SUPERFAMILY MEMBER DDB_G0284701"/>
    <property type="match status" value="1"/>
</dbReference>
<dbReference type="EC" id="5.1.1.-" evidence="7"/>
<dbReference type="InterPro" id="IPR013341">
    <property type="entry name" value="Mandelate_racemase_N_dom"/>
</dbReference>
<dbReference type="GO" id="GO:0016855">
    <property type="term" value="F:racemase and epimerase activity, acting on amino acids and derivatives"/>
    <property type="evidence" value="ECO:0007669"/>
    <property type="project" value="UniProtKB-UniRule"/>
</dbReference>
<dbReference type="Proteomes" id="UP000290365">
    <property type="component" value="Chromosome"/>
</dbReference>
<comment type="cofactor">
    <cofactor evidence="6 7">
        <name>Mg(2+)</name>
        <dbReference type="ChEBI" id="CHEBI:18420"/>
    </cofactor>
    <text evidence="6 7">Binds 1 Mg(2+) ion per subunit.</text>
</comment>
<feature type="binding site" evidence="6">
    <location>
        <position position="179"/>
    </location>
    <ligand>
        <name>Mg(2+)</name>
        <dbReference type="ChEBI" id="CHEBI:18420"/>
    </ligand>
</feature>
<dbReference type="GO" id="GO:0006518">
    <property type="term" value="P:peptide metabolic process"/>
    <property type="evidence" value="ECO:0007669"/>
    <property type="project" value="UniProtKB-ARBA"/>
</dbReference>
<accession>A0A4P6K105</accession>
<dbReference type="PANTHER" id="PTHR48080">
    <property type="entry name" value="D-GALACTONATE DEHYDRATASE-RELATED"/>
    <property type="match status" value="1"/>
</dbReference>
<gene>
    <name evidence="9" type="ORF">EPA93_38250</name>
</gene>
<dbReference type="InterPro" id="IPR018110">
    <property type="entry name" value="Mandel_Rmase/mucon_lact_enz_CS"/>
</dbReference>
<keyword evidence="10" id="KW-1185">Reference proteome</keyword>
<dbReference type="GO" id="GO:0009063">
    <property type="term" value="P:amino acid catabolic process"/>
    <property type="evidence" value="ECO:0007669"/>
    <property type="project" value="InterPro"/>
</dbReference>
<dbReference type="InterPro" id="IPR034603">
    <property type="entry name" value="Dipeptide_epimerase"/>
</dbReference>
<keyword evidence="2 6" id="KW-0479">Metal-binding</keyword>
<dbReference type="InterPro" id="IPR013342">
    <property type="entry name" value="Mandelate_racemase_C"/>
</dbReference>
<dbReference type="Pfam" id="PF13378">
    <property type="entry name" value="MR_MLE_C"/>
    <property type="match status" value="1"/>
</dbReference>
<evidence type="ECO:0000256" key="5">
    <source>
        <dbReference type="PIRSR" id="PIRSR634603-1"/>
    </source>
</evidence>
<protein>
    <recommendedName>
        <fullName evidence="7">Dipeptide epimerase</fullName>
        <ecNumber evidence="7">5.1.1.-</ecNumber>
    </recommendedName>
</protein>
<dbReference type="SUPFAM" id="SSF51604">
    <property type="entry name" value="Enolase C-terminal domain-like"/>
    <property type="match status" value="1"/>
</dbReference>
<dbReference type="Gene3D" id="3.20.20.120">
    <property type="entry name" value="Enolase-like C-terminal domain"/>
    <property type="match status" value="1"/>
</dbReference>
<dbReference type="PROSITE" id="PS00909">
    <property type="entry name" value="MR_MLE_2"/>
    <property type="match status" value="1"/>
</dbReference>
<dbReference type="PROSITE" id="PS00908">
    <property type="entry name" value="MR_MLE_1"/>
    <property type="match status" value="1"/>
</dbReference>
<evidence type="ECO:0000256" key="7">
    <source>
        <dbReference type="RuleBase" id="RU366006"/>
    </source>
</evidence>
<dbReference type="KEGG" id="kbs:EPA93_38250"/>
<comment type="similarity">
    <text evidence="1 7">Belongs to the mandelate racemase/muconate lactonizing enzyme family.</text>
</comment>
<evidence type="ECO:0000256" key="1">
    <source>
        <dbReference type="ARBA" id="ARBA00008031"/>
    </source>
</evidence>
<feature type="active site" description="Proton acceptor; specific for (R)-substrate epimerization" evidence="5">
    <location>
        <position position="155"/>
    </location>
</feature>
<evidence type="ECO:0000256" key="6">
    <source>
        <dbReference type="PIRSR" id="PIRSR634603-3"/>
    </source>
</evidence>
<dbReference type="InterPro" id="IPR036849">
    <property type="entry name" value="Enolase-like_C_sf"/>
</dbReference>
<feature type="binding site" evidence="6">
    <location>
        <position position="230"/>
    </location>
    <ligand>
        <name>Mg(2+)</name>
        <dbReference type="ChEBI" id="CHEBI:18420"/>
    </ligand>
</feature>
<dbReference type="SFLD" id="SFLDG00180">
    <property type="entry name" value="muconate_cycloisomerase"/>
    <property type="match status" value="2"/>
</dbReference>
<evidence type="ECO:0000259" key="8">
    <source>
        <dbReference type="SMART" id="SM00922"/>
    </source>
</evidence>
<reference evidence="9 10" key="1">
    <citation type="submission" date="2019-01" db="EMBL/GenBank/DDBJ databases">
        <title>Ktedonosporobacter rubrisoli SCAWS-G2.</title>
        <authorList>
            <person name="Huang Y."/>
            <person name="Yan B."/>
        </authorList>
    </citation>
    <scope>NUCLEOTIDE SEQUENCE [LARGE SCALE GENOMIC DNA]</scope>
    <source>
        <strain evidence="9 10">SCAWS-G2</strain>
    </source>
</reference>
<dbReference type="InterPro" id="IPR034593">
    <property type="entry name" value="DgoD-like"/>
</dbReference>
<dbReference type="AlphaFoldDB" id="A0A4P6K105"/>
<keyword evidence="3 6" id="KW-0460">Magnesium</keyword>
<feature type="active site" description="Proton acceptor; specific for (S)-substrate epimerization" evidence="5">
    <location>
        <position position="252"/>
    </location>
</feature>
<dbReference type="SFLD" id="SFLDS00001">
    <property type="entry name" value="Enolase"/>
    <property type="match status" value="2"/>
</dbReference>
<dbReference type="InterPro" id="IPR029017">
    <property type="entry name" value="Enolase-like_N"/>
</dbReference>
<keyword evidence="4 7" id="KW-0413">Isomerase</keyword>
<proteinExistence type="inferred from homology"/>
<sequence length="337" mass="36607">MMHLNARPIDLKLTVPFRISRGVQTTAQNMIVQITHNDYTGYGEASPTEYYGESLETAMACISLFAGNLGDDPFLIEDIMAQLNKIIGLNPSAKAAVDMALYDLMGKMLGVPVYKLLGLNPAKSAYTSFTIGIDTPTEMAKKALLAKDYPILKIKVGTKHDIEIIKAIREVSSATIRVDANSAWTPKEAIKTINALAPYNIEFVEQPLPAHDYAGLKLVRDNVPLPIISDESSVVVDDIPKIADCVDGINIKLMKCGGISHALKMIHVARAHNLSIMIGCMIESSLAITAAAHLTPLVDYADLDGQLLIDKDPYEGVTVEKGKLVLPDRPGLGVRER</sequence>
<dbReference type="EMBL" id="CP035758">
    <property type="protein sequence ID" value="QBD81503.1"/>
    <property type="molecule type" value="Genomic_DNA"/>
</dbReference>
<dbReference type="CDD" id="cd03319">
    <property type="entry name" value="L-Ala-DL-Glu_epimerase"/>
    <property type="match status" value="1"/>
</dbReference>
<dbReference type="SUPFAM" id="SSF54826">
    <property type="entry name" value="Enolase N-terminal domain-like"/>
    <property type="match status" value="1"/>
</dbReference>
<dbReference type="OrthoDB" id="9775391at2"/>
<evidence type="ECO:0000313" key="9">
    <source>
        <dbReference type="EMBL" id="QBD81503.1"/>
    </source>
</evidence>
<feature type="binding site" evidence="6">
    <location>
        <position position="205"/>
    </location>
    <ligand>
        <name>Mg(2+)</name>
        <dbReference type="ChEBI" id="CHEBI:18420"/>
    </ligand>
</feature>
<name>A0A4P6K105_KTERU</name>
<evidence type="ECO:0000313" key="10">
    <source>
        <dbReference type="Proteomes" id="UP000290365"/>
    </source>
</evidence>
<dbReference type="SFLD" id="SFLDF00009">
    <property type="entry name" value="o-succinylbenzoate_synthase"/>
    <property type="match status" value="1"/>
</dbReference>
<dbReference type="SFLD" id="SFLDF00010">
    <property type="entry name" value="dipeptide_epimerase"/>
    <property type="match status" value="1"/>
</dbReference>